<name>A0A346NHL6_9ALTE</name>
<dbReference type="SUPFAM" id="SSF46785">
    <property type="entry name" value="Winged helix' DNA-binding domain"/>
    <property type="match status" value="1"/>
</dbReference>
<gene>
    <name evidence="6" type="ORF">D0Y50_00745</name>
</gene>
<reference evidence="6 7" key="1">
    <citation type="submission" date="2018-08" db="EMBL/GenBank/DDBJ databases">
        <title>Salinimonas sediminis sp. nov., a piezophilic bacterium isolated from a deep-sea sediment sample from the New Britain Trench.</title>
        <authorList>
            <person name="Cao J."/>
        </authorList>
    </citation>
    <scope>NUCLEOTIDE SEQUENCE [LARGE SCALE GENOMIC DNA]</scope>
    <source>
        <strain evidence="6 7">N102</strain>
    </source>
</reference>
<dbReference type="GO" id="GO:0000976">
    <property type="term" value="F:transcription cis-regulatory region binding"/>
    <property type="evidence" value="ECO:0007669"/>
    <property type="project" value="TreeGrafter"/>
</dbReference>
<comment type="similarity">
    <text evidence="1">Belongs to the LysR transcriptional regulatory family.</text>
</comment>
<organism evidence="6 7">
    <name type="scientific">Salinimonas sediminis</name>
    <dbReference type="NCBI Taxonomy" id="2303538"/>
    <lineage>
        <taxon>Bacteria</taxon>
        <taxon>Pseudomonadati</taxon>
        <taxon>Pseudomonadota</taxon>
        <taxon>Gammaproteobacteria</taxon>
        <taxon>Alteromonadales</taxon>
        <taxon>Alteromonadaceae</taxon>
        <taxon>Alteromonas/Salinimonas group</taxon>
        <taxon>Salinimonas</taxon>
    </lineage>
</organism>
<evidence type="ECO:0000313" key="7">
    <source>
        <dbReference type="Proteomes" id="UP000262073"/>
    </source>
</evidence>
<dbReference type="EMBL" id="CP031769">
    <property type="protein sequence ID" value="AXR05023.1"/>
    <property type="molecule type" value="Genomic_DNA"/>
</dbReference>
<dbReference type="PANTHER" id="PTHR30126:SF99">
    <property type="entry name" value="TRANSCRIPTIONAL REGULATOR LYSR FAMILY"/>
    <property type="match status" value="1"/>
</dbReference>
<dbReference type="InterPro" id="IPR005119">
    <property type="entry name" value="LysR_subst-bd"/>
</dbReference>
<dbReference type="Gene3D" id="1.10.10.10">
    <property type="entry name" value="Winged helix-like DNA-binding domain superfamily/Winged helix DNA-binding domain"/>
    <property type="match status" value="1"/>
</dbReference>
<keyword evidence="2" id="KW-0805">Transcription regulation</keyword>
<dbReference type="CDD" id="cd05466">
    <property type="entry name" value="PBP2_LTTR_substrate"/>
    <property type="match status" value="1"/>
</dbReference>
<dbReference type="RefSeq" id="WP_108567752.1">
    <property type="nucleotide sequence ID" value="NZ_CP031769.1"/>
</dbReference>
<dbReference type="AlphaFoldDB" id="A0A346NHL6"/>
<keyword evidence="3" id="KW-0238">DNA-binding</keyword>
<evidence type="ECO:0000256" key="3">
    <source>
        <dbReference type="ARBA" id="ARBA00023125"/>
    </source>
</evidence>
<evidence type="ECO:0000256" key="1">
    <source>
        <dbReference type="ARBA" id="ARBA00009437"/>
    </source>
</evidence>
<evidence type="ECO:0000256" key="2">
    <source>
        <dbReference type="ARBA" id="ARBA00023015"/>
    </source>
</evidence>
<keyword evidence="4" id="KW-0804">Transcription</keyword>
<feature type="domain" description="HTH lysR-type" evidence="5">
    <location>
        <begin position="1"/>
        <end position="60"/>
    </location>
</feature>
<dbReference type="SUPFAM" id="SSF53850">
    <property type="entry name" value="Periplasmic binding protein-like II"/>
    <property type="match status" value="1"/>
</dbReference>
<dbReference type="PROSITE" id="PS50931">
    <property type="entry name" value="HTH_LYSR"/>
    <property type="match status" value="1"/>
</dbReference>
<dbReference type="PRINTS" id="PR00039">
    <property type="entry name" value="HTHLYSR"/>
</dbReference>
<dbReference type="OrthoDB" id="5289754at2"/>
<dbReference type="GO" id="GO:0003700">
    <property type="term" value="F:DNA-binding transcription factor activity"/>
    <property type="evidence" value="ECO:0007669"/>
    <property type="project" value="InterPro"/>
</dbReference>
<sequence>MKLNPVWLETFRVLVDSGHFTRTAEKLFMTQPGVSQHIKKLEQACGYLLLKREGKRFSITAQGEQLYAYIQQVNEAEQQLLAQLGADDPFTGPCRIACSGSTAIRLYKHLLTLQDKYPGLIMHLQAAPYRSILAAIASGEIDLGIVNEKPDSLHFTAQPVGREAIALMVPVNRPQGAQSLTGYLSSLGMIRHPDSDYYTSLYLSHSESTLLREVPFSRIPTKGFINQIHDILLPVSSGLGFTILPRSVLQDSPYHKAISVMGNVPLINEPLYLVHRKNRELPARFETIMPLLAKHLA</sequence>
<dbReference type="Pfam" id="PF03466">
    <property type="entry name" value="LysR_substrate"/>
    <property type="match status" value="1"/>
</dbReference>
<accession>A0A346NHL6</accession>
<evidence type="ECO:0000313" key="6">
    <source>
        <dbReference type="EMBL" id="AXR05023.1"/>
    </source>
</evidence>
<dbReference type="InterPro" id="IPR000847">
    <property type="entry name" value="LysR_HTH_N"/>
</dbReference>
<dbReference type="Pfam" id="PF00126">
    <property type="entry name" value="HTH_1"/>
    <property type="match status" value="1"/>
</dbReference>
<dbReference type="PANTHER" id="PTHR30126">
    <property type="entry name" value="HTH-TYPE TRANSCRIPTIONAL REGULATOR"/>
    <property type="match status" value="1"/>
</dbReference>
<dbReference type="InterPro" id="IPR036390">
    <property type="entry name" value="WH_DNA-bd_sf"/>
</dbReference>
<protein>
    <submittedName>
        <fullName evidence="6">LysR family transcriptional regulator</fullName>
    </submittedName>
</protein>
<proteinExistence type="inferred from homology"/>
<dbReference type="KEGG" id="salm:D0Y50_00745"/>
<dbReference type="InterPro" id="IPR036388">
    <property type="entry name" value="WH-like_DNA-bd_sf"/>
</dbReference>
<dbReference type="Proteomes" id="UP000262073">
    <property type="component" value="Chromosome"/>
</dbReference>
<dbReference type="Gene3D" id="3.40.190.10">
    <property type="entry name" value="Periplasmic binding protein-like II"/>
    <property type="match status" value="2"/>
</dbReference>
<keyword evidence="7" id="KW-1185">Reference proteome</keyword>
<evidence type="ECO:0000259" key="5">
    <source>
        <dbReference type="PROSITE" id="PS50931"/>
    </source>
</evidence>
<evidence type="ECO:0000256" key="4">
    <source>
        <dbReference type="ARBA" id="ARBA00023163"/>
    </source>
</evidence>